<name>A0A4S4FG54_9MICO</name>
<dbReference type="OrthoDB" id="9789634at2"/>
<dbReference type="Gene3D" id="3.30.460.10">
    <property type="entry name" value="Beta Polymerase, domain 2"/>
    <property type="match status" value="1"/>
</dbReference>
<dbReference type="Pfam" id="PF04607">
    <property type="entry name" value="RelA_SpoT"/>
    <property type="match status" value="1"/>
</dbReference>
<keyword evidence="3" id="KW-1185">Reference proteome</keyword>
<evidence type="ECO:0000313" key="2">
    <source>
        <dbReference type="EMBL" id="THG29173.1"/>
    </source>
</evidence>
<comment type="caution">
    <text evidence="2">The sequence shown here is derived from an EMBL/GenBank/DDBJ whole genome shotgun (WGS) entry which is preliminary data.</text>
</comment>
<protein>
    <submittedName>
        <fullName evidence="2">GTP pyrophosphokinase family protein</fullName>
    </submittedName>
</protein>
<reference evidence="2 3" key="1">
    <citation type="submission" date="2019-04" db="EMBL/GenBank/DDBJ databases">
        <authorList>
            <person name="Jiang L."/>
        </authorList>
    </citation>
    <scope>NUCLEOTIDE SEQUENCE [LARGE SCALE GENOMIC DNA]</scope>
    <source>
        <strain evidence="2 3">YIM 131861</strain>
    </source>
</reference>
<keyword evidence="2" id="KW-0418">Kinase</keyword>
<evidence type="ECO:0000259" key="1">
    <source>
        <dbReference type="SMART" id="SM00954"/>
    </source>
</evidence>
<dbReference type="InterPro" id="IPR007685">
    <property type="entry name" value="RelA_SpoT"/>
</dbReference>
<dbReference type="RefSeq" id="WP_136425562.1">
    <property type="nucleotide sequence ID" value="NZ_SSSN01000015.1"/>
</dbReference>
<dbReference type="SMART" id="SM00954">
    <property type="entry name" value="RelA_SpoT"/>
    <property type="match status" value="1"/>
</dbReference>
<dbReference type="EMBL" id="SSSN01000015">
    <property type="protein sequence ID" value="THG29173.1"/>
    <property type="molecule type" value="Genomic_DNA"/>
</dbReference>
<dbReference type="PANTHER" id="PTHR47837:SF2">
    <property type="entry name" value="GTP PYROPHOSPHOKINASE YWAC"/>
    <property type="match status" value="1"/>
</dbReference>
<dbReference type="Proteomes" id="UP000307380">
    <property type="component" value="Unassembled WGS sequence"/>
</dbReference>
<dbReference type="Gene3D" id="1.10.287.860">
    <property type="entry name" value="Nucleotidyltransferase"/>
    <property type="match status" value="1"/>
</dbReference>
<proteinExistence type="predicted"/>
<keyword evidence="2" id="KW-0808">Transferase</keyword>
<dbReference type="CDD" id="cd05399">
    <property type="entry name" value="NT_Rel-Spo_like"/>
    <property type="match status" value="1"/>
</dbReference>
<gene>
    <name evidence="2" type="ORF">E6C70_15590</name>
</gene>
<dbReference type="SUPFAM" id="SSF81301">
    <property type="entry name" value="Nucleotidyltransferase"/>
    <property type="match status" value="1"/>
</dbReference>
<dbReference type="InterPro" id="IPR043519">
    <property type="entry name" value="NT_sf"/>
</dbReference>
<accession>A0A4S4FG54</accession>
<dbReference type="PANTHER" id="PTHR47837">
    <property type="entry name" value="GTP PYROPHOSPHOKINASE YJBM"/>
    <property type="match status" value="1"/>
</dbReference>
<organism evidence="2 3">
    <name type="scientific">Orlajensenia flava</name>
    <dbReference type="NCBI Taxonomy" id="2565934"/>
    <lineage>
        <taxon>Bacteria</taxon>
        <taxon>Bacillati</taxon>
        <taxon>Actinomycetota</taxon>
        <taxon>Actinomycetes</taxon>
        <taxon>Micrococcales</taxon>
        <taxon>Microbacteriaceae</taxon>
        <taxon>Orlajensenia</taxon>
    </lineage>
</organism>
<dbReference type="InterPro" id="IPR052366">
    <property type="entry name" value="GTP_Pyrophosphokinase"/>
</dbReference>
<feature type="domain" description="RelA/SpoT" evidence="1">
    <location>
        <begin position="55"/>
        <end position="178"/>
    </location>
</feature>
<dbReference type="AlphaFoldDB" id="A0A4S4FG54"/>
<dbReference type="GO" id="GO:0016301">
    <property type="term" value="F:kinase activity"/>
    <property type="evidence" value="ECO:0007669"/>
    <property type="project" value="UniProtKB-KW"/>
</dbReference>
<sequence>MDTDTIAEVASLRDEFARFLMRYKFGMDEIVTKLSILREEFSSTDGYNPIENIACRLKTMDGVLEKMARKGVEPSFEAIRGTLSDIAGVRVTCSFVSDVYRIVDLLTTQQDVTVVEVKDYIAAPKSNGYRSLHVILDVPVFLSGGAEPVRVEVQFRTIAMDFWASLEHKTYYKFDTQVPQHLIDGLTGAAETAAELDATMERLHREVRSYGVPTASVRAI</sequence>
<dbReference type="GO" id="GO:0015969">
    <property type="term" value="P:guanosine tetraphosphate metabolic process"/>
    <property type="evidence" value="ECO:0007669"/>
    <property type="project" value="InterPro"/>
</dbReference>
<evidence type="ECO:0000313" key="3">
    <source>
        <dbReference type="Proteomes" id="UP000307380"/>
    </source>
</evidence>